<dbReference type="EMBL" id="BAAFRS010000328">
    <property type="protein sequence ID" value="GAB1227238.1"/>
    <property type="molecule type" value="Genomic_DNA"/>
</dbReference>
<evidence type="ECO:0000313" key="1">
    <source>
        <dbReference type="EMBL" id="GAB1227238.1"/>
    </source>
</evidence>
<keyword evidence="2" id="KW-1185">Reference proteome</keyword>
<comment type="caution">
    <text evidence="1">The sequence shown here is derived from an EMBL/GenBank/DDBJ whole genome shotgun (WGS) entry which is preliminary data.</text>
</comment>
<sequence>MQTEVEKMTQKWYFIENEEEYAFWINFFANHLSRTKHNLTDNYVAKKREKCFAILIKILKSHLKENQKCFIVKKEGCFFCPYDVVSYC</sequence>
<gene>
    <name evidence="1" type="ORF">ENUP19_0328G0032</name>
</gene>
<protein>
    <recommendedName>
        <fullName evidence="3">PH domain-containing protein</fullName>
    </recommendedName>
</protein>
<dbReference type="Proteomes" id="UP001628156">
    <property type="component" value="Unassembled WGS sequence"/>
</dbReference>
<proteinExistence type="predicted"/>
<evidence type="ECO:0000313" key="2">
    <source>
        <dbReference type="Proteomes" id="UP001628156"/>
    </source>
</evidence>
<reference evidence="1 2" key="1">
    <citation type="journal article" date="2019" name="PLoS Negl. Trop. Dis.">
        <title>Whole genome sequencing of Entamoeba nuttalli reveals mammalian host-related molecular signatures and a novel octapeptide-repeat surface protein.</title>
        <authorList>
            <person name="Tanaka M."/>
            <person name="Makiuchi T."/>
            <person name="Komiyama T."/>
            <person name="Shiina T."/>
            <person name="Osaki K."/>
            <person name="Tachibana H."/>
        </authorList>
    </citation>
    <scope>NUCLEOTIDE SEQUENCE [LARGE SCALE GENOMIC DNA]</scope>
    <source>
        <strain evidence="1 2">P19-061405</strain>
    </source>
</reference>
<evidence type="ECO:0008006" key="3">
    <source>
        <dbReference type="Google" id="ProtNLM"/>
    </source>
</evidence>
<accession>A0ABQ0DWV1</accession>
<name>A0ABQ0DWV1_9EUKA</name>
<organism evidence="1 2">
    <name type="scientific">Entamoeba nuttalli</name>
    <dbReference type="NCBI Taxonomy" id="412467"/>
    <lineage>
        <taxon>Eukaryota</taxon>
        <taxon>Amoebozoa</taxon>
        <taxon>Evosea</taxon>
        <taxon>Archamoebae</taxon>
        <taxon>Mastigamoebida</taxon>
        <taxon>Entamoebidae</taxon>
        <taxon>Entamoeba</taxon>
    </lineage>
</organism>